<feature type="domain" description="N-acetyltransferase" evidence="1">
    <location>
        <begin position="12"/>
        <end position="172"/>
    </location>
</feature>
<accession>A0ABD5TB50</accession>
<keyword evidence="2" id="KW-0808">Transferase</keyword>
<dbReference type="SUPFAM" id="SSF55729">
    <property type="entry name" value="Acyl-CoA N-acyltransferases (Nat)"/>
    <property type="match status" value="1"/>
</dbReference>
<keyword evidence="3" id="KW-1185">Reference proteome</keyword>
<proteinExistence type="predicted"/>
<dbReference type="PANTHER" id="PTHR43441:SF2">
    <property type="entry name" value="FAMILY ACETYLTRANSFERASE, PUTATIVE (AFU_ORTHOLOGUE AFUA_7G00850)-RELATED"/>
    <property type="match status" value="1"/>
</dbReference>
<dbReference type="RefSeq" id="WP_284060833.1">
    <property type="nucleotide sequence ID" value="NZ_CP126158.1"/>
</dbReference>
<dbReference type="PROSITE" id="PS51186">
    <property type="entry name" value="GNAT"/>
    <property type="match status" value="1"/>
</dbReference>
<dbReference type="Proteomes" id="UP001596443">
    <property type="component" value="Unassembled WGS sequence"/>
</dbReference>
<dbReference type="InterPro" id="IPR016181">
    <property type="entry name" value="Acyl_CoA_acyltransferase"/>
</dbReference>
<reference evidence="2 3" key="1">
    <citation type="journal article" date="2019" name="Int. J. Syst. Evol. Microbiol.">
        <title>The Global Catalogue of Microorganisms (GCM) 10K type strain sequencing project: providing services to taxonomists for standard genome sequencing and annotation.</title>
        <authorList>
            <consortium name="The Broad Institute Genomics Platform"/>
            <consortium name="The Broad Institute Genome Sequencing Center for Infectious Disease"/>
            <person name="Wu L."/>
            <person name="Ma J."/>
        </authorList>
    </citation>
    <scope>NUCLEOTIDE SEQUENCE [LARGE SCALE GENOMIC DNA]</scope>
    <source>
        <strain evidence="2 3">SYNS20</strain>
    </source>
</reference>
<dbReference type="EMBL" id="JBHSWX010000012">
    <property type="protein sequence ID" value="MFC6786615.1"/>
    <property type="molecule type" value="Genomic_DNA"/>
</dbReference>
<dbReference type="PANTHER" id="PTHR43441">
    <property type="entry name" value="RIBOSOMAL-PROTEIN-SERINE ACETYLTRANSFERASE"/>
    <property type="match status" value="1"/>
</dbReference>
<evidence type="ECO:0000313" key="2">
    <source>
        <dbReference type="EMBL" id="MFC6786615.1"/>
    </source>
</evidence>
<dbReference type="Pfam" id="PF13302">
    <property type="entry name" value="Acetyltransf_3"/>
    <property type="match status" value="1"/>
</dbReference>
<dbReference type="GO" id="GO:0016746">
    <property type="term" value="F:acyltransferase activity"/>
    <property type="evidence" value="ECO:0007669"/>
    <property type="project" value="UniProtKB-KW"/>
</dbReference>
<gene>
    <name evidence="2" type="ORF">ACFQFD_11620</name>
</gene>
<evidence type="ECO:0000259" key="1">
    <source>
        <dbReference type="PROSITE" id="PS51186"/>
    </source>
</evidence>
<comment type="caution">
    <text evidence="2">The sequence shown here is derived from an EMBL/GenBank/DDBJ whole genome shotgun (WGS) entry which is preliminary data.</text>
</comment>
<keyword evidence="2" id="KW-0012">Acyltransferase</keyword>
<dbReference type="InterPro" id="IPR051908">
    <property type="entry name" value="Ribosomal_N-acetyltransferase"/>
</dbReference>
<dbReference type="EC" id="2.3.-.-" evidence="2"/>
<dbReference type="InterPro" id="IPR000182">
    <property type="entry name" value="GNAT_dom"/>
</dbReference>
<sequence length="179" mass="19930">MPGPVFLAGERVALRTVEAEDELFLHEHRNRASFRDPLGEFEPLTAEDVAEYREEVVRGDDGVTLIVCVDGDPVGLCFLFREDARRGVAEIGYWLVPDAEGNGYATEAGGLLCDHAFDERGLHRLTARVYEGNEASSAVLDRLGFVKEGRLREDAVRGGERRDALRYGLLAREWHGEGE</sequence>
<dbReference type="AlphaFoldDB" id="A0ABD5TB50"/>
<organism evidence="2 3">
    <name type="scientific">Halobaculum halobium</name>
    <dbReference type="NCBI Taxonomy" id="3032281"/>
    <lineage>
        <taxon>Archaea</taxon>
        <taxon>Methanobacteriati</taxon>
        <taxon>Methanobacteriota</taxon>
        <taxon>Stenosarchaea group</taxon>
        <taxon>Halobacteria</taxon>
        <taxon>Halobacteriales</taxon>
        <taxon>Haloferacaceae</taxon>
        <taxon>Halobaculum</taxon>
    </lineage>
</organism>
<evidence type="ECO:0000313" key="3">
    <source>
        <dbReference type="Proteomes" id="UP001596443"/>
    </source>
</evidence>
<name>A0ABD5TB50_9EURY</name>
<protein>
    <submittedName>
        <fullName evidence="2">GNAT family N-acetyltransferase</fullName>
        <ecNumber evidence="2">2.3.-.-</ecNumber>
    </submittedName>
</protein>
<dbReference type="Gene3D" id="3.40.630.30">
    <property type="match status" value="1"/>
</dbReference>
<dbReference type="GeneID" id="81209701"/>